<dbReference type="EMBL" id="JACHVT010000001">
    <property type="protein sequence ID" value="MBB2985444.1"/>
    <property type="molecule type" value="Genomic_DNA"/>
</dbReference>
<dbReference type="PANTHER" id="PTHR43685">
    <property type="entry name" value="GLYCOSYLTRANSFERASE"/>
    <property type="match status" value="1"/>
</dbReference>
<accession>A0A839PRL0</accession>
<dbReference type="RefSeq" id="WP_184507820.1">
    <property type="nucleotide sequence ID" value="NZ_JACHVT010000001.1"/>
</dbReference>
<organism evidence="2 3">
    <name type="scientific">Terracoccus luteus</name>
    <dbReference type="NCBI Taxonomy" id="53356"/>
    <lineage>
        <taxon>Bacteria</taxon>
        <taxon>Bacillati</taxon>
        <taxon>Actinomycetota</taxon>
        <taxon>Actinomycetes</taxon>
        <taxon>Micrococcales</taxon>
        <taxon>Intrasporangiaceae</taxon>
        <taxon>Terracoccus</taxon>
    </lineage>
</organism>
<sequence>MSPRVSVVVPTYNNAEVVEETVRSILASTLTDFELVVADHSSTDGTWERLQQFTADPRVRLLVTPPGGGAPANWARVTAEARGDYVKLVCGDDLIAPTCLEKQVAALDEHPTAVLCSSRRVLIDAHGERITGARGLGGLRGLVPGRVAARRAVVVGSNIFGEPASALVRRSALVEIGGWTGSEPFVIDQQTFCNLLVDGDFVALDEALASFRISASQWSVSLATLQSRQVVDFHHRLAADNPGLLSRADLVRGDTMARGMAYVRRAAYVWLAHRSHAGPGAGRQRLGSAA</sequence>
<keyword evidence="2" id="KW-0808">Transferase</keyword>
<dbReference type="AlphaFoldDB" id="A0A839PRL0"/>
<dbReference type="GO" id="GO:0016740">
    <property type="term" value="F:transferase activity"/>
    <property type="evidence" value="ECO:0007669"/>
    <property type="project" value="UniProtKB-KW"/>
</dbReference>
<dbReference type="InterPro" id="IPR001173">
    <property type="entry name" value="Glyco_trans_2-like"/>
</dbReference>
<dbReference type="Gene3D" id="3.90.550.10">
    <property type="entry name" value="Spore Coat Polysaccharide Biosynthesis Protein SpsA, Chain A"/>
    <property type="match status" value="1"/>
</dbReference>
<dbReference type="InterPro" id="IPR029044">
    <property type="entry name" value="Nucleotide-diphossugar_trans"/>
</dbReference>
<protein>
    <submittedName>
        <fullName evidence="2">Glycosyltransferase involved in cell wall biosynthesis</fullName>
    </submittedName>
</protein>
<proteinExistence type="predicted"/>
<dbReference type="SUPFAM" id="SSF53448">
    <property type="entry name" value="Nucleotide-diphospho-sugar transferases"/>
    <property type="match status" value="1"/>
</dbReference>
<evidence type="ECO:0000313" key="3">
    <source>
        <dbReference type="Proteomes" id="UP000590811"/>
    </source>
</evidence>
<dbReference type="PANTHER" id="PTHR43685:SF2">
    <property type="entry name" value="GLYCOSYLTRANSFERASE 2-LIKE DOMAIN-CONTAINING PROTEIN"/>
    <property type="match status" value="1"/>
</dbReference>
<dbReference type="Proteomes" id="UP000590811">
    <property type="component" value="Unassembled WGS sequence"/>
</dbReference>
<evidence type="ECO:0000259" key="1">
    <source>
        <dbReference type="Pfam" id="PF00535"/>
    </source>
</evidence>
<comment type="caution">
    <text evidence="2">The sequence shown here is derived from an EMBL/GenBank/DDBJ whole genome shotgun (WGS) entry which is preliminary data.</text>
</comment>
<gene>
    <name evidence="2" type="ORF">FHW14_000584</name>
</gene>
<feature type="domain" description="Glycosyltransferase 2-like" evidence="1">
    <location>
        <begin position="6"/>
        <end position="131"/>
    </location>
</feature>
<reference evidence="2 3" key="1">
    <citation type="submission" date="2020-08" db="EMBL/GenBank/DDBJ databases">
        <title>Genomic Encyclopedia of Type Strains, Phase IV (KMG-V): Genome sequencing to study the core and pangenomes of soil and plant-associated prokaryotes.</title>
        <authorList>
            <person name="Whitman W."/>
        </authorList>
    </citation>
    <scope>NUCLEOTIDE SEQUENCE [LARGE SCALE GENOMIC DNA]</scope>
    <source>
        <strain evidence="2 3">B3ACCR2</strain>
    </source>
</reference>
<dbReference type="Pfam" id="PF00535">
    <property type="entry name" value="Glycos_transf_2"/>
    <property type="match status" value="1"/>
</dbReference>
<evidence type="ECO:0000313" key="2">
    <source>
        <dbReference type="EMBL" id="MBB2985444.1"/>
    </source>
</evidence>
<dbReference type="CDD" id="cd00761">
    <property type="entry name" value="Glyco_tranf_GTA_type"/>
    <property type="match status" value="1"/>
</dbReference>
<name>A0A839PRL0_9MICO</name>
<dbReference type="InterPro" id="IPR050834">
    <property type="entry name" value="Glycosyltransf_2"/>
</dbReference>